<keyword evidence="2" id="KW-1185">Reference proteome</keyword>
<organism evidence="1 2">
    <name type="scientific">Pristionchus pacificus</name>
    <name type="common">Parasitic nematode worm</name>
    <dbReference type="NCBI Taxonomy" id="54126"/>
    <lineage>
        <taxon>Eukaryota</taxon>
        <taxon>Metazoa</taxon>
        <taxon>Ecdysozoa</taxon>
        <taxon>Nematoda</taxon>
        <taxon>Chromadorea</taxon>
        <taxon>Rhabditida</taxon>
        <taxon>Rhabditina</taxon>
        <taxon>Diplogasteromorpha</taxon>
        <taxon>Diplogasteroidea</taxon>
        <taxon>Neodiplogasteridae</taxon>
        <taxon>Pristionchus</taxon>
    </lineage>
</organism>
<dbReference type="PANTHER" id="PTHR31627">
    <property type="entry name" value="SERPENTINE RECEPTOR CLASS GAMMA-RELATED"/>
    <property type="match status" value="1"/>
</dbReference>
<dbReference type="Proteomes" id="UP000005239">
    <property type="component" value="Unassembled WGS sequence"/>
</dbReference>
<proteinExistence type="predicted"/>
<protein>
    <submittedName>
        <fullName evidence="1">Uncharacterized protein</fullName>
    </submittedName>
</protein>
<evidence type="ECO:0000313" key="2">
    <source>
        <dbReference type="Proteomes" id="UP000005239"/>
    </source>
</evidence>
<name>A0A2A6BH85_PRIPA</name>
<dbReference type="AlphaFoldDB" id="A0A2A6BH85"/>
<reference evidence="2" key="1">
    <citation type="journal article" date="2008" name="Nat. Genet.">
        <title>The Pristionchus pacificus genome provides a unique perspective on nematode lifestyle and parasitism.</title>
        <authorList>
            <person name="Dieterich C."/>
            <person name="Clifton S.W."/>
            <person name="Schuster L.N."/>
            <person name="Chinwalla A."/>
            <person name="Delehaunty K."/>
            <person name="Dinkelacker I."/>
            <person name="Fulton L."/>
            <person name="Fulton R."/>
            <person name="Godfrey J."/>
            <person name="Minx P."/>
            <person name="Mitreva M."/>
            <person name="Roeseler W."/>
            <person name="Tian H."/>
            <person name="Witte H."/>
            <person name="Yang S.P."/>
            <person name="Wilson R.K."/>
            <person name="Sommer R.J."/>
        </authorList>
    </citation>
    <scope>NUCLEOTIDE SEQUENCE [LARGE SCALE GENOMIC DNA]</scope>
    <source>
        <strain evidence="2">PS312</strain>
    </source>
</reference>
<dbReference type="InterPro" id="IPR051119">
    <property type="entry name" value="Nematode_SR-like"/>
</dbReference>
<gene>
    <name evidence="1" type="primary">WBGene00115505</name>
</gene>
<accession>A0A2A6BH85</accession>
<reference evidence="1" key="2">
    <citation type="submission" date="2022-06" db="UniProtKB">
        <authorList>
            <consortium name="EnsemblMetazoa"/>
        </authorList>
    </citation>
    <scope>IDENTIFICATION</scope>
    <source>
        <strain evidence="1">PS312</strain>
    </source>
</reference>
<evidence type="ECO:0000313" key="1">
    <source>
        <dbReference type="EnsemblMetazoa" id="PPA25951.1"/>
    </source>
</evidence>
<dbReference type="EnsemblMetazoa" id="PPA25951.1">
    <property type="protein sequence ID" value="PPA25951.1"/>
    <property type="gene ID" value="WBGene00115505"/>
</dbReference>
<dbReference type="PANTHER" id="PTHR31627:SF42">
    <property type="entry name" value="G_PROTEIN_RECEP_F1_2 DOMAIN-CONTAINING PROTEIN-RELATED"/>
    <property type="match status" value="1"/>
</dbReference>
<sequence>MSVWSYEKLLNLSKCSQWSYDEIDYNRRLHVATLIVSLPIAVFTYPLQIFISYRLLTRQINGHIYKLIILNGLLGIFQFLVHIFTRQFPAFYEFSFIYAFLMRNQLEWIAAYLMGISYTVQIHCAFLISLNRFLTFRPEASPWLRTKRVFKACLTSNLILPLFFDAFPPIFAEYNYVANTMANGRTVYRPELPLRNLISIAPPFVYGAVLATSSYLFTGYVVYQLISLRKMKIRLNSSMNNASERGLAFTSISTMIAQVVFVICFTIMLVYKTKEAAAFSIIPLTLNSAAPFWVLLATVPTVRQLLPEIDLGRDIAKVDFTTMSLACPSTMKQETNQEIS</sequence>
<accession>A0A8R1YMJ7</accession>